<dbReference type="Proteomes" id="UP000298327">
    <property type="component" value="Unassembled WGS sequence"/>
</dbReference>
<comment type="caution">
    <text evidence="1">The sequence shown here is derived from an EMBL/GenBank/DDBJ whole genome shotgun (WGS) entry which is preliminary data.</text>
</comment>
<dbReference type="AlphaFoldDB" id="A0A4Y9ZAF5"/>
<name>A0A4Y9ZAF5_9AGAM</name>
<proteinExistence type="predicted"/>
<dbReference type="InterPro" id="IPR029058">
    <property type="entry name" value="AB_hydrolase_fold"/>
</dbReference>
<dbReference type="STRING" id="205917.A0A4Y9ZAF5"/>
<organism evidence="1 2">
    <name type="scientific">Dentipellis fragilis</name>
    <dbReference type="NCBI Taxonomy" id="205917"/>
    <lineage>
        <taxon>Eukaryota</taxon>
        <taxon>Fungi</taxon>
        <taxon>Dikarya</taxon>
        <taxon>Basidiomycota</taxon>
        <taxon>Agaricomycotina</taxon>
        <taxon>Agaricomycetes</taxon>
        <taxon>Russulales</taxon>
        <taxon>Hericiaceae</taxon>
        <taxon>Dentipellis</taxon>
    </lineage>
</organism>
<sequence length="222" mass="24853">MRPIPAAPSPFLITASPRVRSHPARKSYAIPPMRKTSCIFWPSCSRGRARRDHTGLRFDPSRLFLVGHSCSAHMLAAILLDTPNTPSVKPTPELLRAVKGAIFSEGIYDIDLLLKSFPDYRDWFIANAFGDRPSYADVSVATLPHREGGAHIRYLIIHSKGDTLVDQLQSETMYSHLIHLDGGDTTHGRVVRNWEELGEEHNDILRGTEYVRIVGDFVIAVD</sequence>
<accession>A0A4Y9ZAF5</accession>
<keyword evidence="2" id="KW-1185">Reference proteome</keyword>
<reference evidence="1 2" key="1">
    <citation type="submission" date="2019-02" db="EMBL/GenBank/DDBJ databases">
        <title>Genome sequencing of the rare red list fungi Dentipellis fragilis.</title>
        <authorList>
            <person name="Buettner E."/>
            <person name="Kellner H."/>
        </authorList>
    </citation>
    <scope>NUCLEOTIDE SEQUENCE [LARGE SCALE GENOMIC DNA]</scope>
    <source>
        <strain evidence="1 2">DSM 105465</strain>
    </source>
</reference>
<evidence type="ECO:0008006" key="3">
    <source>
        <dbReference type="Google" id="ProtNLM"/>
    </source>
</evidence>
<gene>
    <name evidence="1" type="ORF">EVG20_g2648</name>
</gene>
<dbReference type="EMBL" id="SEOQ01000105">
    <property type="protein sequence ID" value="TFY70379.1"/>
    <property type="molecule type" value="Genomic_DNA"/>
</dbReference>
<evidence type="ECO:0000313" key="2">
    <source>
        <dbReference type="Proteomes" id="UP000298327"/>
    </source>
</evidence>
<protein>
    <recommendedName>
        <fullName evidence="3">Alpha/beta hydrolase fold-3 domain-containing protein</fullName>
    </recommendedName>
</protein>
<evidence type="ECO:0000313" key="1">
    <source>
        <dbReference type="EMBL" id="TFY70379.1"/>
    </source>
</evidence>
<dbReference type="OrthoDB" id="6495301at2759"/>
<dbReference type="Gene3D" id="3.40.50.1820">
    <property type="entry name" value="alpha/beta hydrolase"/>
    <property type="match status" value="1"/>
</dbReference>
<dbReference type="SUPFAM" id="SSF53474">
    <property type="entry name" value="alpha/beta-Hydrolases"/>
    <property type="match status" value="1"/>
</dbReference>